<feature type="region of interest" description="Disordered" evidence="9">
    <location>
        <begin position="23"/>
        <end position="52"/>
    </location>
</feature>
<feature type="chain" id="PRO_5017923078" evidence="10">
    <location>
        <begin position="28"/>
        <end position="337"/>
    </location>
</feature>
<dbReference type="AlphaFoldDB" id="A0A3L8P3H1"/>
<organism evidence="12 13">
    <name type="scientific">Nocardioides mangrovicus</name>
    <dbReference type="NCBI Taxonomy" id="2478913"/>
    <lineage>
        <taxon>Bacteria</taxon>
        <taxon>Bacillati</taxon>
        <taxon>Actinomycetota</taxon>
        <taxon>Actinomycetes</taxon>
        <taxon>Propionibacteriales</taxon>
        <taxon>Nocardioidaceae</taxon>
        <taxon>Nocardioides</taxon>
    </lineage>
</organism>
<feature type="domain" description="Peptidase M43 pregnancy-associated plasma-A" evidence="11">
    <location>
        <begin position="176"/>
        <end position="323"/>
    </location>
</feature>
<keyword evidence="5" id="KW-0378">Hydrolase</keyword>
<comment type="similarity">
    <text evidence="1">Belongs to the peptidase M43B family.</text>
</comment>
<feature type="signal peptide" evidence="10">
    <location>
        <begin position="1"/>
        <end position="27"/>
    </location>
</feature>
<dbReference type="Pfam" id="PF05572">
    <property type="entry name" value="Peptidase_M43"/>
    <property type="match status" value="1"/>
</dbReference>
<evidence type="ECO:0000256" key="3">
    <source>
        <dbReference type="ARBA" id="ARBA00022723"/>
    </source>
</evidence>
<gene>
    <name evidence="12" type="ORF">D9V37_07890</name>
</gene>
<keyword evidence="2 12" id="KW-0645">Protease</keyword>
<comment type="caution">
    <text evidence="12">The sequence shown here is derived from an EMBL/GenBank/DDBJ whole genome shotgun (WGS) entry which is preliminary data.</text>
</comment>
<evidence type="ECO:0000256" key="6">
    <source>
        <dbReference type="ARBA" id="ARBA00022833"/>
    </source>
</evidence>
<keyword evidence="7 12" id="KW-0482">Metalloprotease</keyword>
<evidence type="ECO:0000256" key="4">
    <source>
        <dbReference type="ARBA" id="ARBA00022729"/>
    </source>
</evidence>
<dbReference type="Proteomes" id="UP000281708">
    <property type="component" value="Unassembled WGS sequence"/>
</dbReference>
<dbReference type="SUPFAM" id="SSF55486">
    <property type="entry name" value="Metalloproteases ('zincins'), catalytic domain"/>
    <property type="match status" value="1"/>
</dbReference>
<evidence type="ECO:0000256" key="7">
    <source>
        <dbReference type="ARBA" id="ARBA00023049"/>
    </source>
</evidence>
<evidence type="ECO:0000313" key="13">
    <source>
        <dbReference type="Proteomes" id="UP000281708"/>
    </source>
</evidence>
<keyword evidence="13" id="KW-1185">Reference proteome</keyword>
<protein>
    <submittedName>
        <fullName evidence="12">Zinc metalloprotease</fullName>
    </submittedName>
</protein>
<dbReference type="InterPro" id="IPR024079">
    <property type="entry name" value="MetalloPept_cat_dom_sf"/>
</dbReference>
<dbReference type="GO" id="GO:0006508">
    <property type="term" value="P:proteolysis"/>
    <property type="evidence" value="ECO:0007669"/>
    <property type="project" value="UniProtKB-KW"/>
</dbReference>
<dbReference type="EMBL" id="RDBE01000006">
    <property type="protein sequence ID" value="RLV49805.1"/>
    <property type="molecule type" value="Genomic_DNA"/>
</dbReference>
<evidence type="ECO:0000256" key="2">
    <source>
        <dbReference type="ARBA" id="ARBA00022670"/>
    </source>
</evidence>
<dbReference type="InterPro" id="IPR008754">
    <property type="entry name" value="Peptidase_M43"/>
</dbReference>
<sequence length="337" mass="36414">MPVRVFAAGALVGVVCGGAGLSSSASAEEEPVSSHRSTQVVERSEAGGTMSAATARAVDRAVRSQATRRQAQYAPGSIVIGVRAHIIEGTHRGERHATLAGVRRQIAVLNQAYAGQEALGRTPDVNSTTTADTSFRFALRGVTKTRNEAWYHVSAPGATANRMKRTLHQGHAYTLNIYFVQPSRSSGLLGYATFPYQYAAHPRLDGLIVNDQSLPGGNLTHFNLGNTAVHEIGHWLGLRHVFNDQAVGSTEAPDPVDDCVDNDGLADTPVQAYPTSGDPVGKDTCVQDADHPQWVGDDAIHNFMDYSWDEAMYQFTPDQSSYMDLSWAHYRAPHRAS</sequence>
<reference evidence="12 13" key="1">
    <citation type="submission" date="2018-10" db="EMBL/GenBank/DDBJ databases">
        <title>Marmoricola sp. 4Q3S-7 whole genome shotgun sequence.</title>
        <authorList>
            <person name="Li F."/>
        </authorList>
    </citation>
    <scope>NUCLEOTIDE SEQUENCE [LARGE SCALE GENOMIC DNA]</scope>
    <source>
        <strain evidence="12 13">4Q3S-7</strain>
    </source>
</reference>
<keyword evidence="4 10" id="KW-0732">Signal</keyword>
<proteinExistence type="inferred from homology"/>
<dbReference type="PANTHER" id="PTHR47466:SF1">
    <property type="entry name" value="METALLOPROTEASE MEP1 (AFU_ORTHOLOGUE AFUA_1G07730)-RELATED"/>
    <property type="match status" value="1"/>
</dbReference>
<dbReference type="Gene3D" id="3.40.390.10">
    <property type="entry name" value="Collagenase (Catalytic Domain)"/>
    <property type="match status" value="1"/>
</dbReference>
<dbReference type="GO" id="GO:0046872">
    <property type="term" value="F:metal ion binding"/>
    <property type="evidence" value="ECO:0007669"/>
    <property type="project" value="UniProtKB-KW"/>
</dbReference>
<keyword evidence="6" id="KW-0862">Zinc</keyword>
<name>A0A3L8P3H1_9ACTN</name>
<dbReference type="CDD" id="cd04275">
    <property type="entry name" value="ZnMc_pappalysin_like"/>
    <property type="match status" value="1"/>
</dbReference>
<evidence type="ECO:0000256" key="9">
    <source>
        <dbReference type="SAM" id="MobiDB-lite"/>
    </source>
</evidence>
<accession>A0A3L8P3H1</accession>
<evidence type="ECO:0000259" key="11">
    <source>
        <dbReference type="Pfam" id="PF05572"/>
    </source>
</evidence>
<evidence type="ECO:0000256" key="1">
    <source>
        <dbReference type="ARBA" id="ARBA00008721"/>
    </source>
</evidence>
<dbReference type="PANTHER" id="PTHR47466">
    <property type="match status" value="1"/>
</dbReference>
<dbReference type="GO" id="GO:0008237">
    <property type="term" value="F:metallopeptidase activity"/>
    <property type="evidence" value="ECO:0007669"/>
    <property type="project" value="UniProtKB-KW"/>
</dbReference>
<keyword evidence="8" id="KW-1015">Disulfide bond</keyword>
<evidence type="ECO:0000256" key="5">
    <source>
        <dbReference type="ARBA" id="ARBA00022801"/>
    </source>
</evidence>
<evidence type="ECO:0000313" key="12">
    <source>
        <dbReference type="EMBL" id="RLV49805.1"/>
    </source>
</evidence>
<evidence type="ECO:0000256" key="8">
    <source>
        <dbReference type="ARBA" id="ARBA00023157"/>
    </source>
</evidence>
<keyword evidence="3" id="KW-0479">Metal-binding</keyword>
<evidence type="ECO:0000256" key="10">
    <source>
        <dbReference type="SAM" id="SignalP"/>
    </source>
</evidence>